<evidence type="ECO:0000256" key="5">
    <source>
        <dbReference type="SAM" id="Phobius"/>
    </source>
</evidence>
<feature type="transmembrane region" description="Helical" evidence="5">
    <location>
        <begin position="113"/>
        <end position="132"/>
    </location>
</feature>
<feature type="transmembrane region" description="Helical" evidence="5">
    <location>
        <begin position="314"/>
        <end position="333"/>
    </location>
</feature>
<proteinExistence type="predicted"/>
<keyword evidence="2 5" id="KW-0812">Transmembrane</keyword>
<evidence type="ECO:0000256" key="2">
    <source>
        <dbReference type="ARBA" id="ARBA00022692"/>
    </source>
</evidence>
<feature type="transmembrane region" description="Helical" evidence="5">
    <location>
        <begin position="6"/>
        <end position="28"/>
    </location>
</feature>
<dbReference type="AlphaFoldDB" id="A0A0K8QMS6"/>
<feature type="domain" description="Sodium/calcium exchanger membrane region" evidence="6">
    <location>
        <begin position="11"/>
        <end position="130"/>
    </location>
</feature>
<name>A0A0K8QMS6_9GAMM</name>
<dbReference type="Proteomes" id="UP000253740">
    <property type="component" value="Unassembled WGS sequence"/>
</dbReference>
<feature type="transmembrane region" description="Helical" evidence="5">
    <location>
        <begin position="138"/>
        <end position="160"/>
    </location>
</feature>
<dbReference type="Pfam" id="PF01699">
    <property type="entry name" value="Na_Ca_ex"/>
    <property type="match status" value="2"/>
</dbReference>
<feature type="transmembrane region" description="Helical" evidence="5">
    <location>
        <begin position="253"/>
        <end position="272"/>
    </location>
</feature>
<dbReference type="InterPro" id="IPR004837">
    <property type="entry name" value="NaCa_Exmemb"/>
</dbReference>
<keyword evidence="9" id="KW-1185">Reference proteome</keyword>
<dbReference type="RefSeq" id="WP_062536588.1">
    <property type="nucleotide sequence ID" value="NZ_DF970190.1"/>
</dbReference>
<evidence type="ECO:0000256" key="4">
    <source>
        <dbReference type="ARBA" id="ARBA00023136"/>
    </source>
</evidence>
<reference evidence="7" key="1">
    <citation type="submission" date="2015-03" db="EMBL/GenBank/DDBJ databases">
        <title>Draft genome sequence of Mizugakiibacter sediminis skMP5.</title>
        <authorList>
            <person name="Watanabe T."/>
            <person name="Kojima H."/>
            <person name="Fukui M."/>
        </authorList>
    </citation>
    <scope>NUCLEOTIDE SEQUENCE</scope>
    <source>
        <strain evidence="7">SkMP5</strain>
    </source>
</reference>
<feature type="transmembrane region" description="Helical" evidence="5">
    <location>
        <begin position="213"/>
        <end position="232"/>
    </location>
</feature>
<evidence type="ECO:0000256" key="1">
    <source>
        <dbReference type="ARBA" id="ARBA00004141"/>
    </source>
</evidence>
<dbReference type="GO" id="GO:0055085">
    <property type="term" value="P:transmembrane transport"/>
    <property type="evidence" value="ECO:0007669"/>
    <property type="project" value="InterPro"/>
</dbReference>
<dbReference type="EMBL" id="DF970190">
    <property type="protein sequence ID" value="GAP66158.1"/>
    <property type="molecule type" value="Genomic_DNA"/>
</dbReference>
<dbReference type="EMBL" id="DF952378">
    <property type="protein sequence ID" value="GAN43643.1"/>
    <property type="molecule type" value="Genomic_DNA"/>
</dbReference>
<protein>
    <submittedName>
        <fullName evidence="8">Sodium/calcium exchanger membrane region</fullName>
    </submittedName>
    <submittedName>
        <fullName evidence="7">Sodium:proton exchanger</fullName>
    </submittedName>
</protein>
<dbReference type="InterPro" id="IPR044880">
    <property type="entry name" value="NCX_ion-bd_dom_sf"/>
</dbReference>
<comment type="subcellular location">
    <subcellularLocation>
        <location evidence="1">Membrane</location>
        <topology evidence="1">Multi-pass membrane protein</topology>
    </subcellularLocation>
</comment>
<feature type="transmembrane region" description="Helical" evidence="5">
    <location>
        <begin position="74"/>
        <end position="93"/>
    </location>
</feature>
<dbReference type="Gene3D" id="1.20.1420.30">
    <property type="entry name" value="NCX, central ion-binding region"/>
    <property type="match status" value="1"/>
</dbReference>
<evidence type="ECO:0000256" key="3">
    <source>
        <dbReference type="ARBA" id="ARBA00022989"/>
    </source>
</evidence>
<gene>
    <name evidence="7" type="ORF">MBSD_0152</name>
    <name evidence="8" type="ORF">MBSD_n1461</name>
</gene>
<dbReference type="OrthoDB" id="153124at2"/>
<dbReference type="HOGENOM" id="CLU_007948_2_0_6"/>
<evidence type="ECO:0000313" key="9">
    <source>
        <dbReference type="Proteomes" id="UP000253740"/>
    </source>
</evidence>
<evidence type="ECO:0000259" key="6">
    <source>
        <dbReference type="Pfam" id="PF01699"/>
    </source>
</evidence>
<feature type="domain" description="Sodium/calcium exchanger membrane region" evidence="6">
    <location>
        <begin position="185"/>
        <end position="330"/>
    </location>
</feature>
<dbReference type="GO" id="GO:0016020">
    <property type="term" value="C:membrane"/>
    <property type="evidence" value="ECO:0007669"/>
    <property type="project" value="UniProtKB-SubCell"/>
</dbReference>
<keyword evidence="3 5" id="KW-1133">Transmembrane helix</keyword>
<accession>A0A0K8QMS6</accession>
<evidence type="ECO:0000313" key="8">
    <source>
        <dbReference type="EMBL" id="GAP66158.1"/>
    </source>
</evidence>
<feature type="transmembrane region" description="Helical" evidence="5">
    <location>
        <begin position="181"/>
        <end position="201"/>
    </location>
</feature>
<sequence>MPDSLPLSALLGIFAVAAAAVWYAGIYLSDATDALAARFGLGEALGGMILLAIVTNLPEIAIVASASARGAMEVAVGNILGGIAIQTVVLAALDVFGLGREAPLTLRAESPTLVLEGALVVAVLALTIIGHHMPAELIVARMTPAALLIAAFWIAGLYVIGETRRRFGDADGRPRPNGRSTARHALVFAAGALVTLAAGVVLEVSGEHIAARLGMGGALFGATVLAGATALPEVSTGLESMRLKDYRMAVSDIFGGNAFLPVLFLMATLLSGKAVLPNAKPTDLYLTGLGILLTVVYIAGLVIRPQRQLLRMGLDSFVVVLLYALGVLGLFFMHPDGG</sequence>
<evidence type="ECO:0000313" key="7">
    <source>
        <dbReference type="EMBL" id="GAN43643.1"/>
    </source>
</evidence>
<organism evidence="8">
    <name type="scientific">Mizugakiibacter sediminis</name>
    <dbReference type="NCBI Taxonomy" id="1475481"/>
    <lineage>
        <taxon>Bacteria</taxon>
        <taxon>Pseudomonadati</taxon>
        <taxon>Pseudomonadota</taxon>
        <taxon>Gammaproteobacteria</taxon>
        <taxon>Lysobacterales</taxon>
        <taxon>Rhodanobacteraceae</taxon>
        <taxon>Mizugakiibacter</taxon>
    </lineage>
</organism>
<feature type="transmembrane region" description="Helical" evidence="5">
    <location>
        <begin position="35"/>
        <end position="54"/>
    </location>
</feature>
<reference evidence="8" key="2">
    <citation type="submission" date="2015-08" db="EMBL/GenBank/DDBJ databases">
        <title>Complete DNA Sequence of Pseudomonas syringae pv. actinidiae, the Causal Agent of Kiwifruit Canker Disease.</title>
        <authorList>
            <person name="Rikkerink E.H.A."/>
            <person name="Fineran P.C."/>
        </authorList>
    </citation>
    <scope>NUCLEOTIDE SEQUENCE</scope>
    <source>
        <strain evidence="8">SkMP5</strain>
    </source>
</reference>
<feature type="transmembrane region" description="Helical" evidence="5">
    <location>
        <begin position="284"/>
        <end position="302"/>
    </location>
</feature>
<keyword evidence="4 5" id="KW-0472">Membrane</keyword>